<gene>
    <name evidence="2" type="ORF">QBC46DRAFT_419300</name>
</gene>
<dbReference type="Proteomes" id="UP001303473">
    <property type="component" value="Unassembled WGS sequence"/>
</dbReference>
<protein>
    <submittedName>
        <fullName evidence="2">Uncharacterized protein</fullName>
    </submittedName>
</protein>
<dbReference type="AlphaFoldDB" id="A0AAN6S0Y1"/>
<keyword evidence="1" id="KW-0812">Transmembrane</keyword>
<dbReference type="EMBL" id="MU853884">
    <property type="protein sequence ID" value="KAK3936410.1"/>
    <property type="molecule type" value="Genomic_DNA"/>
</dbReference>
<evidence type="ECO:0000313" key="3">
    <source>
        <dbReference type="Proteomes" id="UP001303473"/>
    </source>
</evidence>
<proteinExistence type="predicted"/>
<name>A0AAN6S0Y1_9PEZI</name>
<evidence type="ECO:0000256" key="1">
    <source>
        <dbReference type="SAM" id="Phobius"/>
    </source>
</evidence>
<accession>A0AAN6S0Y1</accession>
<keyword evidence="3" id="KW-1185">Reference proteome</keyword>
<organism evidence="2 3">
    <name type="scientific">Diplogelasinospora grovesii</name>
    <dbReference type="NCBI Taxonomy" id="303347"/>
    <lineage>
        <taxon>Eukaryota</taxon>
        <taxon>Fungi</taxon>
        <taxon>Dikarya</taxon>
        <taxon>Ascomycota</taxon>
        <taxon>Pezizomycotina</taxon>
        <taxon>Sordariomycetes</taxon>
        <taxon>Sordariomycetidae</taxon>
        <taxon>Sordariales</taxon>
        <taxon>Diplogelasinosporaceae</taxon>
        <taxon>Diplogelasinospora</taxon>
    </lineage>
</organism>
<comment type="caution">
    <text evidence="2">The sequence shown here is derived from an EMBL/GenBank/DDBJ whole genome shotgun (WGS) entry which is preliminary data.</text>
</comment>
<reference evidence="3" key="1">
    <citation type="journal article" date="2023" name="Mol. Phylogenet. Evol.">
        <title>Genome-scale phylogeny and comparative genomics of the fungal order Sordariales.</title>
        <authorList>
            <person name="Hensen N."/>
            <person name="Bonometti L."/>
            <person name="Westerberg I."/>
            <person name="Brannstrom I.O."/>
            <person name="Guillou S."/>
            <person name="Cros-Aarteil S."/>
            <person name="Calhoun S."/>
            <person name="Haridas S."/>
            <person name="Kuo A."/>
            <person name="Mondo S."/>
            <person name="Pangilinan J."/>
            <person name="Riley R."/>
            <person name="LaButti K."/>
            <person name="Andreopoulos B."/>
            <person name="Lipzen A."/>
            <person name="Chen C."/>
            <person name="Yan M."/>
            <person name="Daum C."/>
            <person name="Ng V."/>
            <person name="Clum A."/>
            <person name="Steindorff A."/>
            <person name="Ohm R.A."/>
            <person name="Martin F."/>
            <person name="Silar P."/>
            <person name="Natvig D.O."/>
            <person name="Lalanne C."/>
            <person name="Gautier V."/>
            <person name="Ament-Velasquez S.L."/>
            <person name="Kruys A."/>
            <person name="Hutchinson M.I."/>
            <person name="Powell A.J."/>
            <person name="Barry K."/>
            <person name="Miller A.N."/>
            <person name="Grigoriev I.V."/>
            <person name="Debuchy R."/>
            <person name="Gladieux P."/>
            <person name="Hiltunen Thoren M."/>
            <person name="Johannesson H."/>
        </authorList>
    </citation>
    <scope>NUCLEOTIDE SEQUENCE [LARGE SCALE GENOMIC DNA]</scope>
    <source>
        <strain evidence="3">CBS 340.73</strain>
    </source>
</reference>
<keyword evidence="1" id="KW-1133">Transmembrane helix</keyword>
<evidence type="ECO:0000313" key="2">
    <source>
        <dbReference type="EMBL" id="KAK3936410.1"/>
    </source>
</evidence>
<sequence>MNLLGTWHIFSTGGMSYRWMRPEHYKAPGYRYQSQLTYRHRDKAGRVRDKLPYEDRYIHHYDGKLRKLIVACTDEIFVNQSTSTWRRTYVRKVSPLTVRLATWVIDFTYDPASWEDWWVMLLRAFPAAMAMQCVFWHGEPERVQFQGNYAPVWYSYWGDAKVWSNHLEDGHDTSKMARNNEIYRALKPRDLCFLRNPYDDELHGIDVRPVTDWEQSDGIGANLSYLFIAYSTAHFSHDSQEDLNALHLIAETAARAANAPAYWVACSCMRDPEQLEADGMIIAVGQSKGKAAISHETTDTLLAQWGTRMWTFPEVLLSPGQSIPVYTRGSNLRNPLIVSKNQFAGRVWGELDGTRSRQLTDHCLGNLGMSHLELAVTALKCLYDRDTTEHLPGDQAYALMGLLRMRPQIDQTDTPFQAFARLSLANDSDKLLERYMCTLPKSPSQPWYHMEDQYNSQLWDIEPYVQVAAICDHDTIILDGARGASIRWKSFFRPAAWTGPSWKRTFAIQIMNNQMIVLILALVFFVFGSVFIVLGIIFLLLYLAVFLYTPQLIRTIYGGKFVDVQAALFGFEGYLNAATVERALFGGSFGRFSWSENGSPLSRSFVNEHNEKVGMDPTKDVNVRAKVEAAKFARPGDMRVFTLVDTYNMQLTLFEAVRAPTVLFLCASEGGMQRAIGCSHDWTTSTMYRETVLRLPTESLNRMDRVPRVKIGIQRPEMPSSPVDGGAVAV</sequence>
<feature type="transmembrane region" description="Helical" evidence="1">
    <location>
        <begin position="515"/>
        <end position="548"/>
    </location>
</feature>
<keyword evidence="1" id="KW-0472">Membrane</keyword>